<dbReference type="Proteomes" id="UP000001929">
    <property type="component" value="Chromosome"/>
</dbReference>
<keyword evidence="2" id="KW-1185">Reference proteome</keyword>
<organism evidence="1 2">
    <name type="scientific">Rhodospirillum rubrum (strain ATCC 11170 / ATH 1.1.1 / DSM 467 / LMG 4362 / NCIMB 8255 / S1)</name>
    <dbReference type="NCBI Taxonomy" id="269796"/>
    <lineage>
        <taxon>Bacteria</taxon>
        <taxon>Pseudomonadati</taxon>
        <taxon>Pseudomonadota</taxon>
        <taxon>Alphaproteobacteria</taxon>
        <taxon>Rhodospirillales</taxon>
        <taxon>Rhodospirillaceae</taxon>
        <taxon>Rhodospirillum</taxon>
    </lineage>
</organism>
<dbReference type="KEGG" id="rru:Rru_A1520"/>
<proteinExistence type="predicted"/>
<sequence>MALFAADCIELFAKRALIETRALAGLTRLAMAQGDMAGAKAHALAAARISPDDAEIALALGFLESLRL</sequence>
<evidence type="ECO:0000313" key="2">
    <source>
        <dbReference type="Proteomes" id="UP000001929"/>
    </source>
</evidence>
<dbReference type="STRING" id="269796.Rru_A1520"/>
<dbReference type="EMBL" id="CP000230">
    <property type="protein sequence ID" value="ABC22320.1"/>
    <property type="molecule type" value="Genomic_DNA"/>
</dbReference>
<dbReference type="EnsemblBacteria" id="ABC22320">
    <property type="protein sequence ID" value="ABC22320"/>
    <property type="gene ID" value="Rru_A1520"/>
</dbReference>
<evidence type="ECO:0000313" key="1">
    <source>
        <dbReference type="EMBL" id="ABC22320.1"/>
    </source>
</evidence>
<evidence type="ECO:0008006" key="3">
    <source>
        <dbReference type="Google" id="ProtNLM"/>
    </source>
</evidence>
<dbReference type="AlphaFoldDB" id="Q2RU75"/>
<dbReference type="PATRIC" id="fig|269796.9.peg.1590"/>
<accession>Q2RU75</accession>
<dbReference type="HOGENOM" id="CLU_2791283_0_0_5"/>
<name>Q2RU75_RHORT</name>
<dbReference type="RefSeq" id="WP_011389273.1">
    <property type="nucleotide sequence ID" value="NC_007643.1"/>
</dbReference>
<protein>
    <recommendedName>
        <fullName evidence="3">TPR repeat</fullName>
    </recommendedName>
</protein>
<reference evidence="1 2" key="1">
    <citation type="journal article" date="2011" name="Stand. Genomic Sci.">
        <title>Complete genome sequence of Rhodospirillum rubrum type strain (S1).</title>
        <authorList>
            <person name="Munk A.C."/>
            <person name="Copeland A."/>
            <person name="Lucas S."/>
            <person name="Lapidus A."/>
            <person name="Del Rio T.G."/>
            <person name="Barry K."/>
            <person name="Detter J.C."/>
            <person name="Hammon N."/>
            <person name="Israni S."/>
            <person name="Pitluck S."/>
            <person name="Brettin T."/>
            <person name="Bruce D."/>
            <person name="Han C."/>
            <person name="Tapia R."/>
            <person name="Gilna P."/>
            <person name="Schmutz J."/>
            <person name="Larimer F."/>
            <person name="Land M."/>
            <person name="Kyrpides N.C."/>
            <person name="Mavromatis K."/>
            <person name="Richardson P."/>
            <person name="Rohde M."/>
            <person name="Goker M."/>
            <person name="Klenk H.P."/>
            <person name="Zhang Y."/>
            <person name="Roberts G.P."/>
            <person name="Reslewic S."/>
            <person name="Schwartz D.C."/>
        </authorList>
    </citation>
    <scope>NUCLEOTIDE SEQUENCE [LARGE SCALE GENOMIC DNA]</scope>
    <source>
        <strain evidence="2">ATCC 11170 / ATH 1.1.1 / DSM 467 / LMG 4362 / NCIMB 8255 / S1</strain>
    </source>
</reference>
<gene>
    <name evidence="1" type="ordered locus">Rru_A1520</name>
</gene>